<feature type="chain" id="PRO_5006867559" evidence="8">
    <location>
        <begin position="22"/>
        <end position="507"/>
    </location>
</feature>
<accession>A0A0V0QS95</accession>
<reference evidence="9 10" key="1">
    <citation type="journal article" date="2015" name="Sci. Rep.">
        <title>Genome of the facultative scuticociliatosis pathogen Pseudocohnilembus persalinus provides insight into its virulence through horizontal gene transfer.</title>
        <authorList>
            <person name="Xiong J."/>
            <person name="Wang G."/>
            <person name="Cheng J."/>
            <person name="Tian M."/>
            <person name="Pan X."/>
            <person name="Warren A."/>
            <person name="Jiang C."/>
            <person name="Yuan D."/>
            <person name="Miao W."/>
        </authorList>
    </citation>
    <scope>NUCLEOTIDE SEQUENCE [LARGE SCALE GENOMIC DNA]</scope>
    <source>
        <strain evidence="9">36N120E</strain>
    </source>
</reference>
<evidence type="ECO:0000256" key="7">
    <source>
        <dbReference type="PROSITE-ProRule" id="PRU00607"/>
    </source>
</evidence>
<evidence type="ECO:0000256" key="5">
    <source>
        <dbReference type="ARBA" id="ARBA00022801"/>
    </source>
</evidence>
<comment type="subcellular location">
    <subcellularLocation>
        <location evidence="1">Secreted</location>
        <location evidence="1">Extracellular space</location>
    </subcellularLocation>
</comment>
<dbReference type="SUPFAM" id="SSF52317">
    <property type="entry name" value="Class I glutamine amidotransferase-like"/>
    <property type="match status" value="1"/>
</dbReference>
<evidence type="ECO:0000256" key="3">
    <source>
        <dbReference type="ARBA" id="ARBA00022525"/>
    </source>
</evidence>
<evidence type="ECO:0000256" key="1">
    <source>
        <dbReference type="ARBA" id="ARBA00004239"/>
    </source>
</evidence>
<dbReference type="Gene3D" id="3.40.50.880">
    <property type="match status" value="1"/>
</dbReference>
<dbReference type="Proteomes" id="UP000054937">
    <property type="component" value="Unassembled WGS sequence"/>
</dbReference>
<dbReference type="GO" id="GO:0008242">
    <property type="term" value="F:omega peptidase activity"/>
    <property type="evidence" value="ECO:0007669"/>
    <property type="project" value="InterPro"/>
</dbReference>
<dbReference type="InParanoid" id="A0A0V0QS95"/>
<feature type="active site" description="Nucleophile" evidence="6">
    <location>
        <position position="135"/>
    </location>
</feature>
<evidence type="ECO:0000313" key="9">
    <source>
        <dbReference type="EMBL" id="KRX05031.1"/>
    </source>
</evidence>
<keyword evidence="4 8" id="KW-0732">Signal</keyword>
<sequence>MGKIFTFVIYILIILQIQIFAKNLRSDTQLNTQTVIGLLLQPSDIDGYPSEQYSYVPASYVKFLEQGGARVVPIYYDAPQSYYDAILPQLNGMLFPGGDSDYFKGSIFGENTLYIYEKIKKINDQGTYFPLWGTCQGFEQFLYFQSGQNRTVISDIQDEVQVNHPITSPRKGDIPRNPIKQFDITTSTSYYQKWRPVFNMYGKQFRQGIRQFKQMLVDQGIMDNFWNYFITNYSQYYYLYDQEFFKEMQTISVLSLVSYQDVFTFNFMYEVVAHQNTNIKMCTAILLKQQDGEIVHTKNLDFMNPDVFGPMAIQFNVWDDNKEKKIYSYMTSTGMVTGNSGIRYDGYSYSLNQRNKGFSQQNLFQLILGSWNVQASLTQALQKTEKYEDYIYYIISQNYISPFYLTVASAKPEDGAMVIQMSRKQVLQMDYLTEKNWYIVQTNYDLDEEDEDLRKTYGENYLESIGRTANRKDVKNLLNNYPLLNNSTISMTEMDPKKGQFDVTIFW</sequence>
<evidence type="ECO:0000256" key="2">
    <source>
        <dbReference type="ARBA" id="ARBA00011083"/>
    </source>
</evidence>
<feature type="signal peptide" evidence="8">
    <location>
        <begin position="1"/>
        <end position="21"/>
    </location>
</feature>
<dbReference type="PANTHER" id="PTHR28583:SF1">
    <property type="entry name" value="ACID CERAMIDASE"/>
    <property type="match status" value="1"/>
</dbReference>
<evidence type="ECO:0000256" key="6">
    <source>
        <dbReference type="PIRSR" id="PIRSR615527-1"/>
    </source>
</evidence>
<evidence type="ECO:0000256" key="4">
    <source>
        <dbReference type="ARBA" id="ARBA00022729"/>
    </source>
</evidence>
<dbReference type="InterPro" id="IPR029062">
    <property type="entry name" value="Class_I_gatase-like"/>
</dbReference>
<dbReference type="GO" id="GO:0005576">
    <property type="term" value="C:extracellular region"/>
    <property type="evidence" value="ECO:0007669"/>
    <property type="project" value="UniProtKB-SubCell"/>
</dbReference>
<keyword evidence="10" id="KW-1185">Reference proteome</keyword>
<comment type="caution">
    <text evidence="7">Lacks conserved residue(s) required for the propagation of feature annotation.</text>
</comment>
<keyword evidence="5" id="KW-0378">Hydrolase</keyword>
<dbReference type="Gene3D" id="3.60.60.10">
    <property type="entry name" value="Penicillin V Acylase, Chain A"/>
    <property type="match status" value="1"/>
</dbReference>
<dbReference type="PROSITE" id="PS51275">
    <property type="entry name" value="PEPTIDASE_C26_GGH"/>
    <property type="match status" value="1"/>
</dbReference>
<comment type="caution">
    <text evidence="9">The sequence shown here is derived from an EMBL/GenBank/DDBJ whole genome shotgun (WGS) entry which is preliminary data.</text>
</comment>
<comment type="similarity">
    <text evidence="2">Belongs to the peptidase C26 family.</text>
</comment>
<dbReference type="Pfam" id="PF07722">
    <property type="entry name" value="Peptidase_C26"/>
    <property type="match status" value="1"/>
</dbReference>
<dbReference type="GO" id="GO:0016810">
    <property type="term" value="F:hydrolase activity, acting on carbon-nitrogen (but not peptide) bonds"/>
    <property type="evidence" value="ECO:0007669"/>
    <property type="project" value="TreeGrafter"/>
</dbReference>
<evidence type="ECO:0000256" key="8">
    <source>
        <dbReference type="SAM" id="SignalP"/>
    </source>
</evidence>
<proteinExistence type="inferred from homology"/>
<gene>
    <name evidence="9" type="ORF">PPERSA_06665</name>
</gene>
<dbReference type="InterPro" id="IPR015527">
    <property type="entry name" value="Pept_C26_g-glut_hydrolase"/>
</dbReference>
<dbReference type="EMBL" id="LDAU01000110">
    <property type="protein sequence ID" value="KRX05031.1"/>
    <property type="molecule type" value="Genomic_DNA"/>
</dbReference>
<name>A0A0V0QS95_PSEPJ</name>
<dbReference type="AlphaFoldDB" id="A0A0V0QS95"/>
<dbReference type="OMA" id="GIRCMDK"/>
<protein>
    <submittedName>
        <fullName evidence="9">Uncharacterized protein</fullName>
    </submittedName>
</protein>
<organism evidence="9 10">
    <name type="scientific">Pseudocohnilembus persalinus</name>
    <name type="common">Ciliate</name>
    <dbReference type="NCBI Taxonomy" id="266149"/>
    <lineage>
        <taxon>Eukaryota</taxon>
        <taxon>Sar</taxon>
        <taxon>Alveolata</taxon>
        <taxon>Ciliophora</taxon>
        <taxon>Intramacronucleata</taxon>
        <taxon>Oligohymenophorea</taxon>
        <taxon>Scuticociliatia</taxon>
        <taxon>Philasterida</taxon>
        <taxon>Pseudocohnilembidae</taxon>
        <taxon>Pseudocohnilembus</taxon>
    </lineage>
</organism>
<keyword evidence="3" id="KW-0964">Secreted</keyword>
<evidence type="ECO:0000313" key="10">
    <source>
        <dbReference type="Proteomes" id="UP000054937"/>
    </source>
</evidence>
<dbReference type="OrthoDB" id="64220at2759"/>
<dbReference type="InterPro" id="IPR011697">
    <property type="entry name" value="Peptidase_C26"/>
</dbReference>
<dbReference type="PANTHER" id="PTHR28583">
    <property type="entry name" value="ACID AMIDASE"/>
    <property type="match status" value="1"/>
</dbReference>